<keyword evidence="3 10" id="KW-1003">Cell membrane</keyword>
<accession>A0A2S5T2U5</accession>
<comment type="function">
    <text evidence="10">Part of the twin-arginine translocation (Tat) system that transports large folded proteins containing a characteristic twin-arginine motif in their signal peptide across membranes. TatA could form the protein-conducting channel of the Tat system.</text>
</comment>
<comment type="caution">
    <text evidence="12">The sequence shown here is derived from an EMBL/GenBank/DDBJ whole genome shotgun (WGS) entry which is preliminary data.</text>
</comment>
<evidence type="ECO:0000256" key="4">
    <source>
        <dbReference type="ARBA" id="ARBA00022519"/>
    </source>
</evidence>
<evidence type="ECO:0000256" key="6">
    <source>
        <dbReference type="ARBA" id="ARBA00022927"/>
    </source>
</evidence>
<dbReference type="InterPro" id="IPR003369">
    <property type="entry name" value="TatA/B/E"/>
</dbReference>
<dbReference type="InterPro" id="IPR006312">
    <property type="entry name" value="TatA/E"/>
</dbReference>
<reference evidence="13 15" key="2">
    <citation type="submission" date="2019-03" db="EMBL/GenBank/DDBJ databases">
        <title>Genomic Encyclopedia of Type Strains, Phase IV (KMG-IV): sequencing the most valuable type-strain genomes for metagenomic binning, comparative biology and taxonomic classification.</title>
        <authorList>
            <person name="Goeker M."/>
        </authorList>
    </citation>
    <scope>NUCLEOTIDE SEQUENCE [LARGE SCALE GENOMIC DNA]</scope>
    <source>
        <strain evidence="13 15">DSM 15264</strain>
    </source>
</reference>
<keyword evidence="7 10" id="KW-1133">Transmembrane helix</keyword>
<feature type="compositionally biased region" description="Basic and acidic residues" evidence="11">
    <location>
        <begin position="62"/>
        <end position="77"/>
    </location>
</feature>
<dbReference type="NCBIfam" id="NF002813">
    <property type="entry name" value="PRK02958.1"/>
    <property type="match status" value="1"/>
</dbReference>
<sequence length="77" mass="8160">MGSFSIWHWLVVLLIVVLVFGTKKLKNLGSDLGAAVKGFKDGMRDGSSGEAAGPAQQVTNEKTAEKPTIDVEAKTKS</sequence>
<feature type="transmembrane region" description="Helical" evidence="10">
    <location>
        <begin position="6"/>
        <end position="22"/>
    </location>
</feature>
<evidence type="ECO:0000256" key="9">
    <source>
        <dbReference type="ARBA" id="ARBA00023136"/>
    </source>
</evidence>
<evidence type="ECO:0000256" key="7">
    <source>
        <dbReference type="ARBA" id="ARBA00022989"/>
    </source>
</evidence>
<evidence type="ECO:0000256" key="1">
    <source>
        <dbReference type="ARBA" id="ARBA00004162"/>
    </source>
</evidence>
<evidence type="ECO:0000313" key="15">
    <source>
        <dbReference type="Proteomes" id="UP000294772"/>
    </source>
</evidence>
<dbReference type="GO" id="GO:0033281">
    <property type="term" value="C:TAT protein transport complex"/>
    <property type="evidence" value="ECO:0007669"/>
    <property type="project" value="UniProtKB-UniRule"/>
</dbReference>
<proteinExistence type="inferred from homology"/>
<keyword evidence="9 10" id="KW-0472">Membrane</keyword>
<name>A0A2S5T2U5_9BURK</name>
<keyword evidence="4" id="KW-0997">Cell inner membrane</keyword>
<dbReference type="RefSeq" id="WP_104358047.1">
    <property type="nucleotide sequence ID" value="NZ_CALFFA010000048.1"/>
</dbReference>
<evidence type="ECO:0000313" key="12">
    <source>
        <dbReference type="EMBL" id="PPE69314.1"/>
    </source>
</evidence>
<dbReference type="GO" id="GO:0008320">
    <property type="term" value="F:protein transmembrane transporter activity"/>
    <property type="evidence" value="ECO:0007669"/>
    <property type="project" value="UniProtKB-UniRule"/>
</dbReference>
<keyword evidence="5 10" id="KW-0812">Transmembrane</keyword>
<feature type="region of interest" description="Disordered" evidence="11">
    <location>
        <begin position="43"/>
        <end position="77"/>
    </location>
</feature>
<dbReference type="Gene3D" id="1.20.5.3310">
    <property type="match status" value="1"/>
</dbReference>
<evidence type="ECO:0000313" key="14">
    <source>
        <dbReference type="Proteomes" id="UP000239406"/>
    </source>
</evidence>
<dbReference type="GO" id="GO:0043953">
    <property type="term" value="P:protein transport by the Tat complex"/>
    <property type="evidence" value="ECO:0007669"/>
    <property type="project" value="UniProtKB-UniRule"/>
</dbReference>
<protein>
    <recommendedName>
        <fullName evidence="10">Sec-independent protein translocase protein TatA</fullName>
    </recommendedName>
</protein>
<evidence type="ECO:0000313" key="13">
    <source>
        <dbReference type="EMBL" id="TCP04154.1"/>
    </source>
</evidence>
<evidence type="ECO:0000256" key="8">
    <source>
        <dbReference type="ARBA" id="ARBA00023010"/>
    </source>
</evidence>
<keyword evidence="14" id="KW-1185">Reference proteome</keyword>
<dbReference type="EMBL" id="SLXF01000011">
    <property type="protein sequence ID" value="TCP04154.1"/>
    <property type="molecule type" value="Genomic_DNA"/>
</dbReference>
<dbReference type="Proteomes" id="UP000294772">
    <property type="component" value="Unassembled WGS sequence"/>
</dbReference>
<dbReference type="OrthoDB" id="7066617at2"/>
<keyword evidence="2 10" id="KW-0813">Transport</keyword>
<comment type="subcellular location">
    <subcellularLocation>
        <location evidence="1 10">Cell membrane</location>
        <topology evidence="1 10">Single-pass membrane protein</topology>
    </subcellularLocation>
</comment>
<organism evidence="12 14">
    <name type="scientific">Caldimonas thermodepolymerans</name>
    <dbReference type="NCBI Taxonomy" id="215580"/>
    <lineage>
        <taxon>Bacteria</taxon>
        <taxon>Pseudomonadati</taxon>
        <taxon>Pseudomonadota</taxon>
        <taxon>Betaproteobacteria</taxon>
        <taxon>Burkholderiales</taxon>
        <taxon>Sphaerotilaceae</taxon>
        <taxon>Caldimonas</taxon>
    </lineage>
</organism>
<comment type="similarity">
    <text evidence="10">Belongs to the TatA/E family.</text>
</comment>
<evidence type="ECO:0000256" key="10">
    <source>
        <dbReference type="HAMAP-Rule" id="MF_00236"/>
    </source>
</evidence>
<dbReference type="HAMAP" id="MF_00236">
    <property type="entry name" value="TatA_E"/>
    <property type="match status" value="1"/>
</dbReference>
<dbReference type="AlphaFoldDB" id="A0A2S5T2U5"/>
<keyword evidence="6 10" id="KW-0653">Protein transport</keyword>
<dbReference type="Proteomes" id="UP000239406">
    <property type="component" value="Unassembled WGS sequence"/>
</dbReference>
<evidence type="ECO:0000256" key="3">
    <source>
        <dbReference type="ARBA" id="ARBA00022475"/>
    </source>
</evidence>
<dbReference type="Pfam" id="PF02416">
    <property type="entry name" value="TatA_B_E"/>
    <property type="match status" value="1"/>
</dbReference>
<dbReference type="PANTHER" id="PTHR42982">
    <property type="entry name" value="SEC-INDEPENDENT PROTEIN TRANSLOCASE PROTEIN TATA"/>
    <property type="match status" value="1"/>
</dbReference>
<gene>
    <name evidence="10" type="primary">tatA</name>
    <name evidence="12" type="ORF">C1702_12515</name>
    <name evidence="13" type="ORF">EV676_11155</name>
</gene>
<keyword evidence="8 10" id="KW-0811">Translocation</keyword>
<dbReference type="EMBL" id="PSNY01000013">
    <property type="protein sequence ID" value="PPE69314.1"/>
    <property type="molecule type" value="Genomic_DNA"/>
</dbReference>
<evidence type="ECO:0000256" key="11">
    <source>
        <dbReference type="SAM" id="MobiDB-lite"/>
    </source>
</evidence>
<comment type="subunit">
    <text evidence="10">The Tat system comprises two distinct complexes: a TatABC complex, containing multiple copies of TatA, TatB and TatC subunits, and a separate TatA complex, containing only TatA subunits. Substrates initially bind to the TatABC complex, which probably triggers association of the separate TatA complex to form the active translocon.</text>
</comment>
<evidence type="ECO:0000256" key="5">
    <source>
        <dbReference type="ARBA" id="ARBA00022692"/>
    </source>
</evidence>
<dbReference type="PANTHER" id="PTHR42982:SF1">
    <property type="entry name" value="SEC-INDEPENDENT PROTEIN TRANSLOCASE PROTEIN TATA"/>
    <property type="match status" value="1"/>
</dbReference>
<dbReference type="NCBIfam" id="TIGR01411">
    <property type="entry name" value="tatAE"/>
    <property type="match status" value="1"/>
</dbReference>
<evidence type="ECO:0000256" key="2">
    <source>
        <dbReference type="ARBA" id="ARBA00022448"/>
    </source>
</evidence>
<reference evidence="12 14" key="1">
    <citation type="submission" date="2018-02" db="EMBL/GenBank/DDBJ databases">
        <title>Reclassifiation of [Polyangium] brachysporum DSM 7029 as Guopingzhaonella breviflexa gen. nov., sp. nov., a member of the family Comamonadaceae.</title>
        <authorList>
            <person name="Tang B."/>
        </authorList>
    </citation>
    <scope>NUCLEOTIDE SEQUENCE [LARGE SCALE GENOMIC DNA]</scope>
    <source>
        <strain evidence="12 14">DSM 15344</strain>
    </source>
</reference>